<organism evidence="2 3">
    <name type="scientific">Alternaria panax</name>
    <dbReference type="NCBI Taxonomy" id="48097"/>
    <lineage>
        <taxon>Eukaryota</taxon>
        <taxon>Fungi</taxon>
        <taxon>Dikarya</taxon>
        <taxon>Ascomycota</taxon>
        <taxon>Pezizomycotina</taxon>
        <taxon>Dothideomycetes</taxon>
        <taxon>Pleosporomycetidae</taxon>
        <taxon>Pleosporales</taxon>
        <taxon>Pleosporineae</taxon>
        <taxon>Pleosporaceae</taxon>
        <taxon>Alternaria</taxon>
        <taxon>Alternaria sect. Panax</taxon>
    </lineage>
</organism>
<proteinExistence type="predicted"/>
<evidence type="ECO:0000313" key="2">
    <source>
        <dbReference type="EMBL" id="KAG9194744.1"/>
    </source>
</evidence>
<evidence type="ECO:0000313" key="3">
    <source>
        <dbReference type="Proteomes" id="UP001199106"/>
    </source>
</evidence>
<gene>
    <name evidence="2" type="ORF">G6011_04779</name>
</gene>
<dbReference type="Proteomes" id="UP001199106">
    <property type="component" value="Unassembled WGS sequence"/>
</dbReference>
<dbReference type="AlphaFoldDB" id="A0AAD4IHR6"/>
<evidence type="ECO:0000256" key="1">
    <source>
        <dbReference type="SAM" id="MobiDB-lite"/>
    </source>
</evidence>
<protein>
    <submittedName>
        <fullName evidence="2">Uncharacterized protein</fullName>
    </submittedName>
</protein>
<dbReference type="EMBL" id="JAANER010000002">
    <property type="protein sequence ID" value="KAG9194744.1"/>
    <property type="molecule type" value="Genomic_DNA"/>
</dbReference>
<comment type="caution">
    <text evidence="2">The sequence shown here is derived from an EMBL/GenBank/DDBJ whole genome shotgun (WGS) entry which is preliminary data.</text>
</comment>
<reference evidence="2" key="1">
    <citation type="submission" date="2021-07" db="EMBL/GenBank/DDBJ databases">
        <title>Genome Resource of American Ginseng Black Spot Pathogen Alternaria panax.</title>
        <authorList>
            <person name="Qiu C."/>
            <person name="Wang W."/>
            <person name="Liu Z."/>
        </authorList>
    </citation>
    <scope>NUCLEOTIDE SEQUENCE</scope>
    <source>
        <strain evidence="2">BNCC115425</strain>
    </source>
</reference>
<name>A0AAD4IHR6_9PLEO</name>
<feature type="region of interest" description="Disordered" evidence="1">
    <location>
        <begin position="239"/>
        <end position="265"/>
    </location>
</feature>
<accession>A0AAD4IHR6</accession>
<keyword evidence="3" id="KW-1185">Reference proteome</keyword>
<feature type="region of interest" description="Disordered" evidence="1">
    <location>
        <begin position="18"/>
        <end position="47"/>
    </location>
</feature>
<sequence>MSNITKWTHEDCHQSTLHGSHTFADSGTFRKRMERSRARQSQELTSEELDQAQALANIGILNYQRPDEDLIRKMRKKRAALSNQALQHSAPSTLAASSALLSRQIDHSTSNLPIPQLKSSNVCSVISQPSHSAKSLSDHQDWETTAKKDIVKKGLSLDKVWDHKTWKQKASNFQRLKLLKDDGYDITPLLSTKTKKVSADEIITALLAHIEARKVNIANHASSTVAQIALLLPAATSREVSRPAQEDGCDGRATPTTGDRGGMISDEEPGKTVEALLSGVLLQKVPQFERVKMERRLWLTASLAGMKRKHTHDDEYQPDWSELSPQKALHDSYNGAKTNGFSGRPCTCCKYDKIIRMMTREERSEAFKEQAFDMFKRRIGRDIFQYSRGARRVPYSRASTSSGPYVSLPKPSRIIFQPPASPHHLPPGLYACVSANGMNLIMKELRHIAYDCNKGSNMYFKDPEEAEDREDDRLILASETEVEHFQYHIRLYTTPALDMVIEGETTALIGLVKHLYKSELTHCCRWQYDVDQMEVIATDSVPWRLGDATQSALEHLEKLLEAGQALGGIEARLGYLGSPEKVRSG</sequence>